<dbReference type="Proteomes" id="UP000306007">
    <property type="component" value="Chromosome"/>
</dbReference>
<dbReference type="SUPFAM" id="SSF88723">
    <property type="entry name" value="PIN domain-like"/>
    <property type="match status" value="1"/>
</dbReference>
<dbReference type="Gene3D" id="3.40.50.1010">
    <property type="entry name" value="5'-nuclease"/>
    <property type="match status" value="1"/>
</dbReference>
<proteinExistence type="predicted"/>
<protein>
    <submittedName>
        <fullName evidence="2">Type II toxin-antitoxin system VapC family toxin</fullName>
    </submittedName>
</protein>
<feature type="domain" description="PIN" evidence="1">
    <location>
        <begin position="6"/>
        <end position="141"/>
    </location>
</feature>
<dbReference type="RefSeq" id="WP_139680971.1">
    <property type="nucleotide sequence ID" value="NZ_CP040846.1"/>
</dbReference>
<name>A0A4Y5SMS6_9EURY</name>
<dbReference type="Pfam" id="PF01850">
    <property type="entry name" value="PIN"/>
    <property type="match status" value="1"/>
</dbReference>
<dbReference type="EMBL" id="CP040846">
    <property type="protein sequence ID" value="QDA31634.1"/>
    <property type="molecule type" value="Genomic_DNA"/>
</dbReference>
<gene>
    <name evidence="2" type="ORF">FH039_08540</name>
</gene>
<evidence type="ECO:0000313" key="2">
    <source>
        <dbReference type="EMBL" id="QDA31634.1"/>
    </source>
</evidence>
<dbReference type="KEGG" id="tic:FH039_08540"/>
<keyword evidence="3" id="KW-1185">Reference proteome</keyword>
<evidence type="ECO:0000313" key="3">
    <source>
        <dbReference type="Proteomes" id="UP000306007"/>
    </source>
</evidence>
<dbReference type="InterPro" id="IPR002716">
    <property type="entry name" value="PIN_dom"/>
</dbReference>
<dbReference type="CDD" id="cd09874">
    <property type="entry name" value="PIN_MT3492-like"/>
    <property type="match status" value="1"/>
</dbReference>
<accession>A0A4Y5SMS6</accession>
<reference evidence="2 3" key="1">
    <citation type="submission" date="2019-06" db="EMBL/GenBank/DDBJ databases">
        <title>Thermococcus indicus sp. nov., a Fe(III)-reducing hyperthermophilic archaeon isolated from the Onnuri vent field of the Central Indian Ocean ridge.</title>
        <authorList>
            <person name="Lim J.K."/>
            <person name="Kim Y.J."/>
            <person name="Kwon K.K."/>
        </authorList>
    </citation>
    <scope>NUCLEOTIDE SEQUENCE [LARGE SCALE GENOMIC DNA]</scope>
    <source>
        <strain evidence="2 3">IOH1</strain>
    </source>
</reference>
<dbReference type="OrthoDB" id="275611at2157"/>
<dbReference type="AlphaFoldDB" id="A0A4Y5SMS6"/>
<evidence type="ECO:0000259" key="1">
    <source>
        <dbReference type="Pfam" id="PF01850"/>
    </source>
</evidence>
<dbReference type="InterPro" id="IPR029060">
    <property type="entry name" value="PIN-like_dom_sf"/>
</dbReference>
<sequence length="155" mass="17644">MTGKSVYLDSSAILKRYLNEEGSDVVRKAFRDAYRGEVKLAFSFWNIGEVIGILDKKMRRGHLSWEDFDFLKRGFLAEVKRFTRLGVLEVVPVHSLLLADAWELIERHHLYQADALQIVSAKYVGAESFYTADKRLHEAAVKEGLNSILLVGGRT</sequence>
<dbReference type="GeneID" id="40475226"/>
<organism evidence="2 3">
    <name type="scientific">Thermococcus indicus</name>
    <dbReference type="NCBI Taxonomy" id="2586643"/>
    <lineage>
        <taxon>Archaea</taxon>
        <taxon>Methanobacteriati</taxon>
        <taxon>Methanobacteriota</taxon>
        <taxon>Thermococci</taxon>
        <taxon>Thermococcales</taxon>
        <taxon>Thermococcaceae</taxon>
        <taxon>Thermococcus</taxon>
    </lineage>
</organism>